<dbReference type="RefSeq" id="WP_089355156.1">
    <property type="nucleotide sequence ID" value="NZ_FZPD01000001.1"/>
</dbReference>
<dbReference type="Pfam" id="PF02517">
    <property type="entry name" value="Rce1-like"/>
    <property type="match status" value="1"/>
</dbReference>
<dbReference type="GO" id="GO:0006508">
    <property type="term" value="P:proteolysis"/>
    <property type="evidence" value="ECO:0007669"/>
    <property type="project" value="UniProtKB-KW"/>
</dbReference>
<dbReference type="InterPro" id="IPR003675">
    <property type="entry name" value="Rce1/LyrA-like_dom"/>
</dbReference>
<feature type="transmembrane region" description="Helical" evidence="1">
    <location>
        <begin position="237"/>
        <end position="260"/>
    </location>
</feature>
<keyword evidence="1" id="KW-0472">Membrane</keyword>
<dbReference type="OrthoDB" id="5525190at2"/>
<feature type="transmembrane region" description="Helical" evidence="1">
    <location>
        <begin position="20"/>
        <end position="36"/>
    </location>
</feature>
<feature type="transmembrane region" description="Helical" evidence="1">
    <location>
        <begin position="290"/>
        <end position="310"/>
    </location>
</feature>
<keyword evidence="4" id="KW-1185">Reference proteome</keyword>
<feature type="domain" description="CAAX prenyl protease 2/Lysostaphin resistance protein A-like" evidence="2">
    <location>
        <begin position="230"/>
        <end position="301"/>
    </location>
</feature>
<evidence type="ECO:0000256" key="1">
    <source>
        <dbReference type="SAM" id="Phobius"/>
    </source>
</evidence>
<feature type="transmembrane region" description="Helical" evidence="1">
    <location>
        <begin position="128"/>
        <end position="147"/>
    </location>
</feature>
<sequence length="312" mass="36535">MKKVLQYLKEYQRSHFDWKLYLTILLFTTICIIFNYRFDFEDGVIDSYNGQPIKWLWMFLFHGFPFVVVCLILYFFGKKKDWLSSKSYWIKFIIGFGLLSLDRSFYGFDEWLKVLPRMEYHFIIRCVHWASSLILVVIPMLILYPFLEKDETKNYYGLSWKRFDPKPYLVLLGISALFIGIGSFIGDIQEFYPRYTGSGANLYLSQNPDLAEGWLVAAYELCYGSNFISVELIFRGFLIFAFTRTLGGYAVLPMVVTYAFLHFGKPLGETISSIFGGYVLGIISYNSRNIWGGIFIHLGVAWLMELFGWLHK</sequence>
<proteinExistence type="predicted"/>
<dbReference type="AlphaFoldDB" id="A0A239EXT1"/>
<dbReference type="GO" id="GO:0004175">
    <property type="term" value="F:endopeptidase activity"/>
    <property type="evidence" value="ECO:0007669"/>
    <property type="project" value="UniProtKB-ARBA"/>
</dbReference>
<gene>
    <name evidence="3" type="ORF">SAMN05421640_0384</name>
</gene>
<name>A0A239EXT1_EKHLU</name>
<evidence type="ECO:0000259" key="2">
    <source>
        <dbReference type="Pfam" id="PF02517"/>
    </source>
</evidence>
<keyword evidence="1" id="KW-0812">Transmembrane</keyword>
<dbReference type="EMBL" id="FZPD01000001">
    <property type="protein sequence ID" value="SNS49425.1"/>
    <property type="molecule type" value="Genomic_DNA"/>
</dbReference>
<evidence type="ECO:0000313" key="4">
    <source>
        <dbReference type="Proteomes" id="UP000198393"/>
    </source>
</evidence>
<evidence type="ECO:0000313" key="3">
    <source>
        <dbReference type="EMBL" id="SNS49425.1"/>
    </source>
</evidence>
<reference evidence="3 4" key="1">
    <citation type="submission" date="2017-06" db="EMBL/GenBank/DDBJ databases">
        <authorList>
            <person name="Kim H.J."/>
            <person name="Triplett B.A."/>
        </authorList>
    </citation>
    <scope>NUCLEOTIDE SEQUENCE [LARGE SCALE GENOMIC DNA]</scope>
    <source>
        <strain evidence="3 4">DSM 19307</strain>
    </source>
</reference>
<dbReference type="GO" id="GO:0080120">
    <property type="term" value="P:CAAX-box protein maturation"/>
    <property type="evidence" value="ECO:0007669"/>
    <property type="project" value="UniProtKB-ARBA"/>
</dbReference>
<organism evidence="3 4">
    <name type="scientific">Ekhidna lutea</name>
    <dbReference type="NCBI Taxonomy" id="447679"/>
    <lineage>
        <taxon>Bacteria</taxon>
        <taxon>Pseudomonadati</taxon>
        <taxon>Bacteroidota</taxon>
        <taxon>Cytophagia</taxon>
        <taxon>Cytophagales</taxon>
        <taxon>Reichenbachiellaceae</taxon>
        <taxon>Ekhidna</taxon>
    </lineage>
</organism>
<accession>A0A239EXT1</accession>
<keyword evidence="3" id="KW-0378">Hydrolase</keyword>
<keyword evidence="1" id="KW-1133">Transmembrane helix</keyword>
<feature type="transmembrane region" description="Helical" evidence="1">
    <location>
        <begin position="56"/>
        <end position="76"/>
    </location>
</feature>
<feature type="transmembrane region" description="Helical" evidence="1">
    <location>
        <begin position="168"/>
        <end position="186"/>
    </location>
</feature>
<keyword evidence="3" id="KW-0645">Protease</keyword>
<protein>
    <submittedName>
        <fullName evidence="3">CAAX protease self-immunity</fullName>
    </submittedName>
</protein>
<dbReference type="Proteomes" id="UP000198393">
    <property type="component" value="Unassembled WGS sequence"/>
</dbReference>